<feature type="domain" description="Nucleolar 27S pre-rRNA processing Urb2/Npa2 C-terminal" evidence="2">
    <location>
        <begin position="1079"/>
        <end position="1265"/>
    </location>
</feature>
<feature type="transmembrane region" description="Helical" evidence="1">
    <location>
        <begin position="686"/>
        <end position="703"/>
    </location>
</feature>
<organism evidence="3 4">
    <name type="scientific">Melipona bicolor</name>
    <dbReference type="NCBI Taxonomy" id="60889"/>
    <lineage>
        <taxon>Eukaryota</taxon>
        <taxon>Metazoa</taxon>
        <taxon>Ecdysozoa</taxon>
        <taxon>Arthropoda</taxon>
        <taxon>Hexapoda</taxon>
        <taxon>Insecta</taxon>
        <taxon>Pterygota</taxon>
        <taxon>Neoptera</taxon>
        <taxon>Endopterygota</taxon>
        <taxon>Hymenoptera</taxon>
        <taxon>Apocrita</taxon>
        <taxon>Aculeata</taxon>
        <taxon>Apoidea</taxon>
        <taxon>Anthophila</taxon>
        <taxon>Apidae</taxon>
        <taxon>Melipona</taxon>
    </lineage>
</organism>
<dbReference type="Pfam" id="PF10441">
    <property type="entry name" value="Urb2"/>
    <property type="match status" value="1"/>
</dbReference>
<sequence length="1267" mass="146924">MSLSVELLKRLNTDEEPLPKRLKLAENAFSAIDVPIIHKNELILQWLCNICAIDQKAWNSLKNCLNTKYLNIKTDVIKRLLKILIETFQQNVNCTHEDVFECCSLLTTNDRIQEYFINNPEDLGLLTKSLLEYVKNIFKYVLNIEEKSIEGIKISLIDKSSRLILTAYNTIIIVIENIIQIYKSASVTKASLRIIFICDILNPLCVLIDHNCIDNTNRLGAITHKCIQQLIFGRKHSQNGEFLKDEDIAQYKNLLSILIENAKTKDFQSNLMTFTFFFRVAITTFKSDTVILDIILRELVEYSGTYKVEILYAFLKCLNDVTFNFDNKVYNVTLFDYCQNIIDDILISKSMSDADYNLLIQFCYFNPLIIERRVKDILRKMFIEKSTLEYKHLMISILDAFIQLREEEKLISAILITLKDTLSCVSPTENNMCFSSEFKEKLMKTINNVTNSQSVVMLRTLTYHLRTDCLEILQSNNISTNILILQATVELLITLLDGICIFEYSGTSTSYKKFINAFNDLRNILSLLLIKTLCLNHDGPVIILLTAIFSWNETQRALKYYMSNTVLEDLVLSISENQWKQLIKKIKKFGNEDCKNIMNKLILQQMKMPHTTLNESLFIFDNLIGGLENCWSLILKSDIEIIPSLSNEQVLKLIHLLLTDMTSTADNFNEWVKILQKNDLQENKRFIIFILTCIFIQIGYLATESVTKSMSKYFNAELLFETEIVECDKINDILMSLKEELLVNKWTQIQNVALCKIKVYLEVLLHLPLTFLNTNLKIIILMYIFAIRMECNQSSEITPLCNIIFSDLLERSNIDVFQYIDPFLLLQLLPQNKTFKKLLELFLKNCSYKSLKRLIKSFSNSNKNIFFLLESMERVKSKLDVDQKIIIKKAEKRLIKIVTKTLSFKITNLDEIKILNLLLRIGIKNENIDEKLKAITESAIQNIFVNNENNKITNELLQDGLQLMVVILHNKKVFHITNQTTKAIWNTLFKYPCIDVLSPLLESSEVKEFSDFTKELHNRSIKALLNAEESDLENICFIWNAILKINMSNDRNKLRLTAINNLIQTIQTINVLEKFWPNLLKLIYNILVTKHLYLPGYIIDMSIILSLKSLQENTIVICSDTLALCNVLLKMRTNLISDRISLLLTLYRQVSKIFVHKSKYIINKSEEHTFKCVALDIEKFTSSLIKLKKDMIRLSPYVIADLLKLFSESSIPSFVKISMQHCINQLISVCDQHGIALLSRILPVPMQEIFKIQLDTYNKFHKFIGKI</sequence>
<dbReference type="InterPro" id="IPR018849">
    <property type="entry name" value="Urb2/Npa2_C"/>
</dbReference>
<dbReference type="EMBL" id="JAHYIQ010000001">
    <property type="protein sequence ID" value="KAK1136110.1"/>
    <property type="molecule type" value="Genomic_DNA"/>
</dbReference>
<dbReference type="Proteomes" id="UP001177670">
    <property type="component" value="Unassembled WGS sequence"/>
</dbReference>
<keyword evidence="1" id="KW-1133">Transmembrane helix</keyword>
<feature type="transmembrane region" description="Helical" evidence="1">
    <location>
        <begin position="763"/>
        <end position="786"/>
    </location>
</feature>
<comment type="caution">
    <text evidence="3">The sequence shown here is derived from an EMBL/GenBank/DDBJ whole genome shotgun (WGS) entry which is preliminary data.</text>
</comment>
<evidence type="ECO:0000259" key="2">
    <source>
        <dbReference type="Pfam" id="PF10441"/>
    </source>
</evidence>
<name>A0AA40GE83_9HYME</name>
<accession>A0AA40GE83</accession>
<reference evidence="3" key="1">
    <citation type="submission" date="2021-10" db="EMBL/GenBank/DDBJ databases">
        <title>Melipona bicolor Genome sequencing and assembly.</title>
        <authorList>
            <person name="Araujo N.S."/>
            <person name="Arias M.C."/>
        </authorList>
    </citation>
    <scope>NUCLEOTIDE SEQUENCE</scope>
    <source>
        <strain evidence="3">USP_2M_L1-L4_2017</strain>
        <tissue evidence="3">Whole body</tissue>
    </source>
</reference>
<dbReference type="AlphaFoldDB" id="A0AA40GE83"/>
<evidence type="ECO:0000313" key="3">
    <source>
        <dbReference type="EMBL" id="KAK1136110.1"/>
    </source>
</evidence>
<protein>
    <recommendedName>
        <fullName evidence="2">Nucleolar 27S pre-rRNA processing Urb2/Npa2 C-terminal domain-containing protein</fullName>
    </recommendedName>
</protein>
<keyword evidence="1" id="KW-0472">Membrane</keyword>
<proteinExistence type="predicted"/>
<evidence type="ECO:0000313" key="4">
    <source>
        <dbReference type="Proteomes" id="UP001177670"/>
    </source>
</evidence>
<keyword evidence="4" id="KW-1185">Reference proteome</keyword>
<keyword evidence="1" id="KW-0812">Transmembrane</keyword>
<gene>
    <name evidence="3" type="ORF">K0M31_000678</name>
</gene>
<evidence type="ECO:0000256" key="1">
    <source>
        <dbReference type="SAM" id="Phobius"/>
    </source>
</evidence>